<evidence type="ECO:0000313" key="5">
    <source>
        <dbReference type="EMBL" id="RPA85720.1"/>
    </source>
</evidence>
<dbReference type="SMART" id="SM00320">
    <property type="entry name" value="WD40"/>
    <property type="match status" value="6"/>
</dbReference>
<dbReference type="PANTHER" id="PTHR14221:SF0">
    <property type="entry name" value="WD REPEAT-CONTAINING PROTEIN 44"/>
    <property type="match status" value="1"/>
</dbReference>
<proteinExistence type="predicted"/>
<evidence type="ECO:0000256" key="4">
    <source>
        <dbReference type="SAM" id="MobiDB-lite"/>
    </source>
</evidence>
<dbReference type="InterPro" id="IPR040324">
    <property type="entry name" value="WDR44/Dgr2"/>
</dbReference>
<feature type="repeat" description="WD" evidence="3">
    <location>
        <begin position="679"/>
        <end position="711"/>
    </location>
</feature>
<feature type="compositionally biased region" description="Basic and acidic residues" evidence="4">
    <location>
        <begin position="887"/>
        <end position="899"/>
    </location>
</feature>
<accession>A0A3N4INJ8</accession>
<feature type="region of interest" description="Disordered" evidence="4">
    <location>
        <begin position="380"/>
        <end position="399"/>
    </location>
</feature>
<feature type="compositionally biased region" description="Basic and acidic residues" evidence="4">
    <location>
        <begin position="221"/>
        <end position="256"/>
    </location>
</feature>
<feature type="compositionally biased region" description="Polar residues" evidence="4">
    <location>
        <begin position="154"/>
        <end position="171"/>
    </location>
</feature>
<feature type="region of interest" description="Disordered" evidence="4">
    <location>
        <begin position="66"/>
        <end position="179"/>
    </location>
</feature>
<feature type="compositionally biased region" description="Basic and acidic residues" evidence="4">
    <location>
        <begin position="795"/>
        <end position="806"/>
    </location>
</feature>
<dbReference type="InterPro" id="IPR015943">
    <property type="entry name" value="WD40/YVTN_repeat-like_dom_sf"/>
</dbReference>
<feature type="region of interest" description="Disordered" evidence="4">
    <location>
        <begin position="309"/>
        <end position="337"/>
    </location>
</feature>
<dbReference type="STRING" id="1160509.A0A3N4INJ8"/>
<feature type="repeat" description="WD" evidence="3">
    <location>
        <begin position="488"/>
        <end position="528"/>
    </location>
</feature>
<name>A0A3N4INJ8_ASCIM</name>
<feature type="repeat" description="WD" evidence="3">
    <location>
        <begin position="410"/>
        <end position="451"/>
    </location>
</feature>
<dbReference type="EMBL" id="ML119652">
    <property type="protein sequence ID" value="RPA85720.1"/>
    <property type="molecule type" value="Genomic_DNA"/>
</dbReference>
<keyword evidence="6" id="KW-1185">Reference proteome</keyword>
<feature type="region of interest" description="Disordered" evidence="4">
    <location>
        <begin position="615"/>
        <end position="641"/>
    </location>
</feature>
<reference evidence="5 6" key="1">
    <citation type="journal article" date="2018" name="Nat. Ecol. Evol.">
        <title>Pezizomycetes genomes reveal the molecular basis of ectomycorrhizal truffle lifestyle.</title>
        <authorList>
            <person name="Murat C."/>
            <person name="Payen T."/>
            <person name="Noel B."/>
            <person name="Kuo A."/>
            <person name="Morin E."/>
            <person name="Chen J."/>
            <person name="Kohler A."/>
            <person name="Krizsan K."/>
            <person name="Balestrini R."/>
            <person name="Da Silva C."/>
            <person name="Montanini B."/>
            <person name="Hainaut M."/>
            <person name="Levati E."/>
            <person name="Barry K.W."/>
            <person name="Belfiori B."/>
            <person name="Cichocki N."/>
            <person name="Clum A."/>
            <person name="Dockter R.B."/>
            <person name="Fauchery L."/>
            <person name="Guy J."/>
            <person name="Iotti M."/>
            <person name="Le Tacon F."/>
            <person name="Lindquist E.A."/>
            <person name="Lipzen A."/>
            <person name="Malagnac F."/>
            <person name="Mello A."/>
            <person name="Molinier V."/>
            <person name="Miyauchi S."/>
            <person name="Poulain J."/>
            <person name="Riccioni C."/>
            <person name="Rubini A."/>
            <person name="Sitrit Y."/>
            <person name="Splivallo R."/>
            <person name="Traeger S."/>
            <person name="Wang M."/>
            <person name="Zifcakova L."/>
            <person name="Wipf D."/>
            <person name="Zambonelli A."/>
            <person name="Paolocci F."/>
            <person name="Nowrousian M."/>
            <person name="Ottonello S."/>
            <person name="Baldrian P."/>
            <person name="Spatafora J.W."/>
            <person name="Henrissat B."/>
            <person name="Nagy L.G."/>
            <person name="Aury J.M."/>
            <person name="Wincker P."/>
            <person name="Grigoriev I.V."/>
            <person name="Bonfante P."/>
            <person name="Martin F.M."/>
        </authorList>
    </citation>
    <scope>NUCLEOTIDE SEQUENCE [LARGE SCALE GENOMIC DNA]</scope>
    <source>
        <strain evidence="5 6">RN42</strain>
    </source>
</reference>
<keyword evidence="2" id="KW-0677">Repeat</keyword>
<protein>
    <submittedName>
        <fullName evidence="5">WD40 repeat-like protein</fullName>
    </submittedName>
</protein>
<keyword evidence="1 3" id="KW-0853">WD repeat</keyword>
<dbReference type="PROSITE" id="PS50082">
    <property type="entry name" value="WD_REPEATS_2"/>
    <property type="match status" value="4"/>
</dbReference>
<dbReference type="Gene3D" id="2.130.10.10">
    <property type="entry name" value="YVTN repeat-like/Quinoprotein amine dehydrogenase"/>
    <property type="match status" value="1"/>
</dbReference>
<gene>
    <name evidence="5" type="ORF">BJ508DRAFT_166901</name>
</gene>
<dbReference type="InterPro" id="IPR036322">
    <property type="entry name" value="WD40_repeat_dom_sf"/>
</dbReference>
<dbReference type="AlphaFoldDB" id="A0A3N4INJ8"/>
<dbReference type="Pfam" id="PF00400">
    <property type="entry name" value="WD40"/>
    <property type="match status" value="4"/>
</dbReference>
<feature type="region of interest" description="Disordered" evidence="4">
    <location>
        <begin position="213"/>
        <end position="256"/>
    </location>
</feature>
<feature type="repeat" description="WD" evidence="3">
    <location>
        <begin position="528"/>
        <end position="562"/>
    </location>
</feature>
<feature type="compositionally biased region" description="Basic and acidic residues" evidence="4">
    <location>
        <begin position="313"/>
        <end position="332"/>
    </location>
</feature>
<feature type="region of interest" description="Disordered" evidence="4">
    <location>
        <begin position="1"/>
        <end position="54"/>
    </location>
</feature>
<dbReference type="SUPFAM" id="SSF50978">
    <property type="entry name" value="WD40 repeat-like"/>
    <property type="match status" value="1"/>
</dbReference>
<evidence type="ECO:0000256" key="1">
    <source>
        <dbReference type="ARBA" id="ARBA00022574"/>
    </source>
</evidence>
<dbReference type="OrthoDB" id="1932312at2759"/>
<feature type="compositionally biased region" description="Basic and acidic residues" evidence="4">
    <location>
        <begin position="16"/>
        <end position="25"/>
    </location>
</feature>
<feature type="compositionally biased region" description="Polar residues" evidence="4">
    <location>
        <begin position="110"/>
        <end position="140"/>
    </location>
</feature>
<dbReference type="PROSITE" id="PS50294">
    <property type="entry name" value="WD_REPEATS_REGION"/>
    <property type="match status" value="2"/>
</dbReference>
<feature type="region of interest" description="Disordered" evidence="4">
    <location>
        <begin position="757"/>
        <end position="807"/>
    </location>
</feature>
<evidence type="ECO:0000256" key="2">
    <source>
        <dbReference type="ARBA" id="ARBA00022737"/>
    </source>
</evidence>
<dbReference type="PROSITE" id="PS00678">
    <property type="entry name" value="WD_REPEATS_1"/>
    <property type="match status" value="1"/>
</dbReference>
<evidence type="ECO:0000313" key="6">
    <source>
        <dbReference type="Proteomes" id="UP000275078"/>
    </source>
</evidence>
<dbReference type="PANTHER" id="PTHR14221">
    <property type="entry name" value="WD REPEAT DOMAIN 44"/>
    <property type="match status" value="1"/>
</dbReference>
<evidence type="ECO:0000256" key="3">
    <source>
        <dbReference type="PROSITE-ProRule" id="PRU00221"/>
    </source>
</evidence>
<feature type="compositionally biased region" description="Low complexity" evidence="4">
    <location>
        <begin position="34"/>
        <end position="47"/>
    </location>
</feature>
<sequence length="899" mass="98682">MLGMASKIVGWGTGGSEKENNDMNRAEAAQSNGTTPQTPSSSQTRPTGWRALMSSNSIVPAIRITNSDKSYFPKPANSDHQSPTTSTSQPQPLHQLPPQQANGDVLLPEQPQTPGPDSNGMNLEISSTEATTTTHYSNGQTVTTTTITAGDPSAGTNPDGTPIISKSTTSTHTRRGSAYKLPLLSSGNVGENKNYTDRVDPLTIQILKRTGTENTIPQKLRQSEKGRERQLEKEKEREREREKEREKVKEKERDEWRKSLDAERKLATEGEHLETYLQQHKKSETGISALPAKKKGVSFLSKFIPGGKKHRLGHADGDSVDSEGRPEGRDAQVFKGPVGYIPQLPPLPRYIKVRSKYHANREFNHLFLAQELYREPIYESAPGTGAPGRPPLSTSGPGAVNASTTSLAIPKHKSGAIWTAKFSLDGRYLAVAGQDMVVRVWKVIASKAEREEHESNEEAEESETYGFVPDDATRDNAPVFHTKPYREYIGHTADVLDLSWSKNNFLLSSSMDKTVRLWHVSRQECLCNFQHSDFITSIAFHPKDDRFFLAGSLDHVLRLWSIPDKAVAYHTRVNDLITAVGFSPEGNTAIAGCLNGVCYFFDTDKLKPNGSLHVRSTHGKNAKGSKITSIETQAGPTEDPKDTKLLITSNDSRVRIYKLADRTLLTKLKGYENSCSQISATFSDDGRHVITGSEDKRVYIWDATSPSATDDDPTSKRKTPCEFFEAAGAIVTAAIFAPASTRLLLAQSHDPIYDLCDPPPITLSPTTPDLPLSPPQTPPLTAASLAPQPPPPAPIDHKPRTHHPDGKIIVTTDYTGRIRVFRQDCAIAAQKRADAWEGQSVLSRRFGTSGSIKGGLNSRRSSVRSQWRRSTGSAMLGWQSNGSGVYGHRDSGVGELREE</sequence>
<feature type="compositionally biased region" description="Low complexity" evidence="4">
    <location>
        <begin position="81"/>
        <end position="100"/>
    </location>
</feature>
<organism evidence="5 6">
    <name type="scientific">Ascobolus immersus RN42</name>
    <dbReference type="NCBI Taxonomy" id="1160509"/>
    <lineage>
        <taxon>Eukaryota</taxon>
        <taxon>Fungi</taxon>
        <taxon>Dikarya</taxon>
        <taxon>Ascomycota</taxon>
        <taxon>Pezizomycotina</taxon>
        <taxon>Pezizomycetes</taxon>
        <taxon>Pezizales</taxon>
        <taxon>Ascobolaceae</taxon>
        <taxon>Ascobolus</taxon>
    </lineage>
</organism>
<dbReference type="InterPro" id="IPR019775">
    <property type="entry name" value="WD40_repeat_CS"/>
</dbReference>
<feature type="region of interest" description="Disordered" evidence="4">
    <location>
        <begin position="852"/>
        <end position="899"/>
    </location>
</feature>
<feature type="compositionally biased region" description="Polar residues" evidence="4">
    <location>
        <begin position="626"/>
        <end position="635"/>
    </location>
</feature>
<feature type="compositionally biased region" description="Low complexity" evidence="4">
    <location>
        <begin position="858"/>
        <end position="870"/>
    </location>
</feature>
<dbReference type="InterPro" id="IPR001680">
    <property type="entry name" value="WD40_rpt"/>
</dbReference>
<dbReference type="Proteomes" id="UP000275078">
    <property type="component" value="Unassembled WGS sequence"/>
</dbReference>